<feature type="domain" description="NAD(P)-binding" evidence="2">
    <location>
        <begin position="7"/>
        <end position="150"/>
    </location>
</feature>
<dbReference type="EMBL" id="CP064931">
    <property type="protein sequence ID" value="QPK09957.1"/>
    <property type="molecule type" value="Genomic_DNA"/>
</dbReference>
<evidence type="ECO:0000256" key="1">
    <source>
        <dbReference type="SAM" id="Phobius"/>
    </source>
</evidence>
<evidence type="ECO:0000313" key="6">
    <source>
        <dbReference type="Proteomes" id="UP000540266"/>
    </source>
</evidence>
<dbReference type="AlphaFoldDB" id="A0A192TCC5"/>
<dbReference type="GO" id="GO:0044877">
    <property type="term" value="F:protein-containing complex binding"/>
    <property type="evidence" value="ECO:0007669"/>
    <property type="project" value="TreeGrafter"/>
</dbReference>
<dbReference type="Pfam" id="PF13781">
    <property type="entry name" value="DoxX_3"/>
    <property type="match status" value="1"/>
</dbReference>
<feature type="transmembrane region" description="Helical" evidence="1">
    <location>
        <begin position="310"/>
        <end position="328"/>
    </location>
</feature>
<keyword evidence="1" id="KW-1133">Transmembrane helix</keyword>
<gene>
    <name evidence="3" type="ORF">AMC81_CH02898</name>
    <name evidence="4" type="ORF">HER27_005150</name>
</gene>
<proteinExistence type="predicted"/>
<reference evidence="4 6" key="2">
    <citation type="submission" date="2020-11" db="EMBL/GenBank/DDBJ databases">
        <title>Indigenous Rhizobia Nodulating Common beans in Western Kenya.</title>
        <authorList>
            <person name="Wekesa C.S."/>
            <person name="Oelmueller R."/>
            <person name="Furch A.C."/>
        </authorList>
    </citation>
    <scope>NUCLEOTIDE SEQUENCE [LARGE SCALE GENOMIC DNA]</scope>
    <source>
        <strain evidence="6">BS3</strain>
        <strain evidence="4">S3</strain>
    </source>
</reference>
<dbReference type="STRING" id="396.AMC85_CH02901"/>
<keyword evidence="1" id="KW-0812">Transmembrane</keyword>
<accession>A0A192TCC5</accession>
<dbReference type="SUPFAM" id="SSF51735">
    <property type="entry name" value="NAD(P)-binding Rossmann-fold domains"/>
    <property type="match status" value="1"/>
</dbReference>
<dbReference type="PANTHER" id="PTHR12126">
    <property type="entry name" value="NADH-UBIQUINONE OXIDOREDUCTASE 39 KDA SUBUNIT-RELATED"/>
    <property type="match status" value="1"/>
</dbReference>
<dbReference type="InterPro" id="IPR016040">
    <property type="entry name" value="NAD(P)-bd_dom"/>
</dbReference>
<organism evidence="4 6">
    <name type="scientific">Rhizobium phaseoli</name>
    <dbReference type="NCBI Taxonomy" id="396"/>
    <lineage>
        <taxon>Bacteria</taxon>
        <taxon>Pseudomonadati</taxon>
        <taxon>Pseudomonadota</taxon>
        <taxon>Alphaproteobacteria</taxon>
        <taxon>Hyphomicrobiales</taxon>
        <taxon>Rhizobiaceae</taxon>
        <taxon>Rhizobium/Agrobacterium group</taxon>
        <taxon>Rhizobium</taxon>
    </lineage>
</organism>
<dbReference type="PANTHER" id="PTHR12126:SF11">
    <property type="entry name" value="NADH DEHYDROGENASE [UBIQUINONE] 1 ALPHA SUBCOMPLEX SUBUNIT 9, MITOCHONDRIAL"/>
    <property type="match status" value="1"/>
</dbReference>
<dbReference type="RefSeq" id="WP_064825462.1">
    <property type="nucleotide sequence ID" value="NZ_CP013532.1"/>
</dbReference>
<feature type="transmembrane region" description="Helical" evidence="1">
    <location>
        <begin position="348"/>
        <end position="366"/>
    </location>
</feature>
<keyword evidence="1" id="KW-0472">Membrane</keyword>
<evidence type="ECO:0000313" key="3">
    <source>
        <dbReference type="EMBL" id="ANL85656.1"/>
    </source>
</evidence>
<feature type="transmembrane region" description="Helical" evidence="1">
    <location>
        <begin position="373"/>
        <end position="391"/>
    </location>
</feature>
<dbReference type="Proteomes" id="UP000540266">
    <property type="component" value="Chromosome"/>
</dbReference>
<name>A0A192TCC5_9HYPH</name>
<dbReference type="EMBL" id="CP013568">
    <property type="protein sequence ID" value="ANL85656.1"/>
    <property type="molecule type" value="Genomic_DNA"/>
</dbReference>
<keyword evidence="5" id="KW-1185">Reference proteome</keyword>
<dbReference type="InterPro" id="IPR051207">
    <property type="entry name" value="ComplexI_NDUFA9_subunit"/>
</dbReference>
<dbReference type="GeneID" id="45958180"/>
<dbReference type="InterPro" id="IPR025695">
    <property type="entry name" value="DoxX-like"/>
</dbReference>
<dbReference type="InterPro" id="IPR036291">
    <property type="entry name" value="NAD(P)-bd_dom_sf"/>
</dbReference>
<dbReference type="Gene3D" id="3.40.50.720">
    <property type="entry name" value="NAD(P)-binding Rossmann-like Domain"/>
    <property type="match status" value="1"/>
</dbReference>
<evidence type="ECO:0000313" key="5">
    <source>
        <dbReference type="Proteomes" id="UP000078551"/>
    </source>
</evidence>
<evidence type="ECO:0000259" key="2">
    <source>
        <dbReference type="Pfam" id="PF13460"/>
    </source>
</evidence>
<protein>
    <submittedName>
        <fullName evidence="3">NAD-dependent nucleoside-diphosphate-sugar epimerase protein</fullName>
    </submittedName>
    <submittedName>
        <fullName evidence="4">SDR family oxidoreductase</fullName>
    </submittedName>
</protein>
<evidence type="ECO:0000313" key="4">
    <source>
        <dbReference type="EMBL" id="QPK09957.1"/>
    </source>
</evidence>
<dbReference type="Proteomes" id="UP000078551">
    <property type="component" value="Chromosome"/>
</dbReference>
<reference evidence="3 5" key="1">
    <citation type="submission" date="2015-11" db="EMBL/GenBank/DDBJ databases">
        <title>The limits of bacterial species coexistence and the symbiotic plasmid transference in sympatric Rhizobium populations.</title>
        <authorList>
            <person name="Perez-Carrascal O.M."/>
            <person name="VanInsberghe D."/>
            <person name="Juarez S."/>
            <person name="Polz M.F."/>
            <person name="Vinuesa P."/>
            <person name="Gonzalez V."/>
        </authorList>
    </citation>
    <scope>NUCLEOTIDE SEQUENCE [LARGE SCALE GENOMIC DNA]</scope>
    <source>
        <strain evidence="3 5">N771</strain>
    </source>
</reference>
<sequence length="423" mass="44621">MNILILGATGFISSVVAARLVADGHAVTGLGRNPAKSRLKQPAIDWRRADLAQMTKPEDWEDLLKDRHAIVNCAGALQDGLSDDLSATQADAMLALYAAAKRSRPLIVQISARTTGAAADLPFLSTKRLADEALVASDLPHLILRPALVLGRNAHGGSSLLRALAAFPLALPLVHAESPVETLSVDDVAQAVSWAVAGELRGDIVLAADEALTLADLVRLHRQWLGLPPARVFSLAPSLTKPVTWLADMAGRLGWRSPLRSTAMTVMSEGIRSAKRESGLVATSAAATLAANPSGVQDLWFARLYLLKPLVIAGLSAFWLLSGLIPLLSVERAAAHFLPFMPEAASTALTLTTCLVDMALGAAVLVRPLAKRALLGMLAVSLAYLTGGTLLEPALWLDPLGPLVKVLPSIVLTLTALATLDER</sequence>
<dbReference type="Pfam" id="PF13460">
    <property type="entry name" value="NAD_binding_10"/>
    <property type="match status" value="1"/>
</dbReference>